<evidence type="ECO:0000313" key="4">
    <source>
        <dbReference type="Proteomes" id="UP000559010"/>
    </source>
</evidence>
<proteinExistence type="predicted"/>
<gene>
    <name evidence="3" type="ORF">HH304_11545</name>
</gene>
<dbReference type="EMBL" id="JABBNU010000006">
    <property type="protein sequence ID" value="NMM49035.1"/>
    <property type="molecule type" value="Genomic_DNA"/>
</dbReference>
<evidence type="ECO:0000256" key="2">
    <source>
        <dbReference type="SAM" id="SignalP"/>
    </source>
</evidence>
<comment type="caution">
    <text evidence="3">The sequence shown here is derived from an EMBL/GenBank/DDBJ whole genome shotgun (WGS) entry which is preliminary data.</text>
</comment>
<keyword evidence="4" id="KW-1185">Reference proteome</keyword>
<sequence length="210" mass="24085">MRKAVLFIALVLFGFVSEIQAQHFVTSFGVSHEWGVPGRIARSVSYDFRGYNWVHTNRYMDRGHTFFTVVLEGRRGFFEVTYDDCGHIIRERRLRSNPMHGHHCGNHCGFHEAYYTRVYQPRHGYCCDSHYRSHPVHGKHPGKGHGHHKGHGHNKGHGHGHKGHGDKHYSKGHKSKGHDHRHEDVRYTRTGGGSRSGGSIYVGGQIYKSW</sequence>
<dbReference type="Proteomes" id="UP000559010">
    <property type="component" value="Unassembled WGS sequence"/>
</dbReference>
<organism evidence="3 4">
    <name type="scientific">Marinigracilibium pacificum</name>
    <dbReference type="NCBI Taxonomy" id="2729599"/>
    <lineage>
        <taxon>Bacteria</taxon>
        <taxon>Pseudomonadati</taxon>
        <taxon>Bacteroidota</taxon>
        <taxon>Cytophagia</taxon>
        <taxon>Cytophagales</taxon>
        <taxon>Flammeovirgaceae</taxon>
        <taxon>Marinigracilibium</taxon>
    </lineage>
</organism>
<feature type="compositionally biased region" description="Basic residues" evidence="1">
    <location>
        <begin position="137"/>
        <end position="179"/>
    </location>
</feature>
<feature type="chain" id="PRO_5032759073" description="YD repeat-containing protein" evidence="2">
    <location>
        <begin position="22"/>
        <end position="210"/>
    </location>
</feature>
<feature type="signal peptide" evidence="2">
    <location>
        <begin position="1"/>
        <end position="21"/>
    </location>
</feature>
<protein>
    <recommendedName>
        <fullName evidence="5">YD repeat-containing protein</fullName>
    </recommendedName>
</protein>
<dbReference type="AlphaFoldDB" id="A0A848J0I7"/>
<keyword evidence="2" id="KW-0732">Signal</keyword>
<evidence type="ECO:0000256" key="1">
    <source>
        <dbReference type="SAM" id="MobiDB-lite"/>
    </source>
</evidence>
<name>A0A848J0I7_9BACT</name>
<evidence type="ECO:0000313" key="3">
    <source>
        <dbReference type="EMBL" id="NMM49035.1"/>
    </source>
</evidence>
<feature type="region of interest" description="Disordered" evidence="1">
    <location>
        <begin position="137"/>
        <end position="199"/>
    </location>
</feature>
<evidence type="ECO:0008006" key="5">
    <source>
        <dbReference type="Google" id="ProtNLM"/>
    </source>
</evidence>
<dbReference type="RefSeq" id="WP_169681567.1">
    <property type="nucleotide sequence ID" value="NZ_JABBNU010000006.1"/>
</dbReference>
<reference evidence="3 4" key="1">
    <citation type="submission" date="2020-04" db="EMBL/GenBank/DDBJ databases">
        <title>Flammeovirgaceae bacterium KN852 isolated from deep sea.</title>
        <authorList>
            <person name="Zhang D.-C."/>
        </authorList>
    </citation>
    <scope>NUCLEOTIDE SEQUENCE [LARGE SCALE GENOMIC DNA]</scope>
    <source>
        <strain evidence="3 4">KN852</strain>
    </source>
</reference>
<accession>A0A848J0I7</accession>